<dbReference type="InterPro" id="IPR002885">
    <property type="entry name" value="PPR_rpt"/>
</dbReference>
<evidence type="ECO:0000256" key="2">
    <source>
        <dbReference type="ARBA" id="ARBA00022737"/>
    </source>
</evidence>
<gene>
    <name evidence="4" type="ORF">SI7747_09012699</name>
</gene>
<dbReference type="PANTHER" id="PTHR47939">
    <property type="entry name" value="MEMBRANE-ASSOCIATED SALT-INDUCIBLE PROTEIN-LIKE"/>
    <property type="match status" value="1"/>
</dbReference>
<dbReference type="Pfam" id="PF13041">
    <property type="entry name" value="PPR_2"/>
    <property type="match status" value="2"/>
</dbReference>
<name>A0A7I8J8C8_SPIIN</name>
<dbReference type="PANTHER" id="PTHR47939:SF13">
    <property type="entry name" value="OS03G0201400 PROTEIN"/>
    <property type="match status" value="1"/>
</dbReference>
<feature type="repeat" description="PPR" evidence="3">
    <location>
        <begin position="123"/>
        <end position="157"/>
    </location>
</feature>
<dbReference type="InterPro" id="IPR011990">
    <property type="entry name" value="TPR-like_helical_dom_sf"/>
</dbReference>
<dbReference type="Proteomes" id="UP001189122">
    <property type="component" value="Unassembled WGS sequence"/>
</dbReference>
<sequence length="365" mass="41135">MDALCKEDHPRAAEEYMNRRRAAEPGWSPAVRVYNILLHGWLRRRRLRRAQTLWDQLRHQGDPTVVSYGTMIEGLCRLRRVDQAISLLEEMRPAGIPPNEITCNPSEALAAVERFPFYGISPNISTYNSLVKGFCKNGDLVGASRILKTMIGRGVLPTPTTYNYFFRFFAGSGKVEEAMNLYSKIIQSGYSPDRLTYQLLIKMLCEGKRLALAGQVIGEMKARGIDSDLATSSMLVHLLCRTRQFDEACEEFERMIGKGIVPQYLTYRMLVKELRRLGRTDMAAKLSGLMSSAPHSTKLPNTYREDREQAAEMKKTILRKAQAMSDALKASDDKRGQADLVGASENAVEAAKSLISDIKRRVFTL</sequence>
<reference evidence="4 5" key="1">
    <citation type="submission" date="2019-12" db="EMBL/GenBank/DDBJ databases">
        <authorList>
            <person name="Scholz U."/>
            <person name="Mascher M."/>
            <person name="Fiebig A."/>
        </authorList>
    </citation>
    <scope>NUCLEOTIDE SEQUENCE</scope>
</reference>
<evidence type="ECO:0000256" key="1">
    <source>
        <dbReference type="ARBA" id="ARBA00007626"/>
    </source>
</evidence>
<dbReference type="EMBL" id="CACRZD030000009">
    <property type="protein sequence ID" value="CAA6666310.1"/>
    <property type="molecule type" value="Genomic_DNA"/>
</dbReference>
<evidence type="ECO:0000256" key="3">
    <source>
        <dbReference type="PROSITE-ProRule" id="PRU00708"/>
    </source>
</evidence>
<proteinExistence type="inferred from homology"/>
<dbReference type="EMBL" id="LR743596">
    <property type="protein sequence ID" value="CAA2627020.1"/>
    <property type="molecule type" value="Genomic_DNA"/>
</dbReference>
<dbReference type="NCBIfam" id="TIGR00756">
    <property type="entry name" value="PPR"/>
    <property type="match status" value="4"/>
</dbReference>
<evidence type="ECO:0000313" key="5">
    <source>
        <dbReference type="Proteomes" id="UP001189122"/>
    </source>
</evidence>
<evidence type="ECO:0000313" key="4">
    <source>
        <dbReference type="EMBL" id="CAA2627020.1"/>
    </source>
</evidence>
<keyword evidence="2" id="KW-0677">Repeat</keyword>
<dbReference type="AlphaFoldDB" id="A0A7I8J8C8"/>
<keyword evidence="5" id="KW-1185">Reference proteome</keyword>
<protein>
    <submittedName>
        <fullName evidence="4">Uncharacterized protein</fullName>
    </submittedName>
</protein>
<dbReference type="Pfam" id="PF13812">
    <property type="entry name" value="PPR_3"/>
    <property type="match status" value="1"/>
</dbReference>
<comment type="similarity">
    <text evidence="1">Belongs to the PPR family. P subfamily.</text>
</comment>
<feature type="repeat" description="PPR" evidence="3">
    <location>
        <begin position="228"/>
        <end position="262"/>
    </location>
</feature>
<organism evidence="4">
    <name type="scientific">Spirodela intermedia</name>
    <name type="common">Intermediate duckweed</name>
    <dbReference type="NCBI Taxonomy" id="51605"/>
    <lineage>
        <taxon>Eukaryota</taxon>
        <taxon>Viridiplantae</taxon>
        <taxon>Streptophyta</taxon>
        <taxon>Embryophyta</taxon>
        <taxon>Tracheophyta</taxon>
        <taxon>Spermatophyta</taxon>
        <taxon>Magnoliopsida</taxon>
        <taxon>Liliopsida</taxon>
        <taxon>Araceae</taxon>
        <taxon>Lemnoideae</taxon>
        <taxon>Spirodela</taxon>
    </lineage>
</organism>
<dbReference type="Pfam" id="PF01535">
    <property type="entry name" value="PPR"/>
    <property type="match status" value="1"/>
</dbReference>
<dbReference type="InterPro" id="IPR050667">
    <property type="entry name" value="PPR-containing_protein"/>
</dbReference>
<dbReference type="Gene3D" id="1.25.40.10">
    <property type="entry name" value="Tetratricopeptide repeat domain"/>
    <property type="match status" value="3"/>
</dbReference>
<feature type="repeat" description="PPR" evidence="3">
    <location>
        <begin position="193"/>
        <end position="227"/>
    </location>
</feature>
<accession>A0A7I8J8C8</accession>
<feature type="repeat" description="PPR" evidence="3">
    <location>
        <begin position="158"/>
        <end position="192"/>
    </location>
</feature>
<dbReference type="PROSITE" id="PS51375">
    <property type="entry name" value="PPR"/>
    <property type="match status" value="5"/>
</dbReference>
<feature type="repeat" description="PPR" evidence="3">
    <location>
        <begin position="64"/>
        <end position="98"/>
    </location>
</feature>